<proteinExistence type="predicted"/>
<keyword evidence="2" id="KW-0808">Transferase</keyword>
<sequence length="262" mass="29081">MTLDVDVRQFNREAWNRQVEKGDRWTLPVGPEVIAAARRGEWSVVLTPNKPVPRAWFGELKGRDVLCLAGAGGQQAPVFAAAGARVTVLDNSPGQLGQDRKVAEREGLELRLVEGDMRDLSAFEDGSFDLVFHPCSNCFVDTIRPVWREAYRVLRPGGTLLSGICNPIIYLFDPDKEKAGVLQLKYKMPYSDFTSLTAEERAQRYPDEPLVFAHSLEDQLGGQTDAGFAMTGFYEDTHVAGDKLSEYLSGFIATRAVKPVTR</sequence>
<dbReference type="Proteomes" id="UP000662747">
    <property type="component" value="Chromosome"/>
</dbReference>
<evidence type="ECO:0000259" key="1">
    <source>
        <dbReference type="Pfam" id="PF08241"/>
    </source>
</evidence>
<reference evidence="2 3" key="1">
    <citation type="submission" date="2021-02" db="EMBL/GenBank/DDBJ databases">
        <title>De Novo genome assembly of isolated myxobacteria.</title>
        <authorList>
            <person name="Stevens D.C."/>
        </authorList>
    </citation>
    <scope>NUCLEOTIDE SEQUENCE [LARGE SCALE GENOMIC DNA]</scope>
    <source>
        <strain evidence="3">SCPEA02</strain>
    </source>
</reference>
<evidence type="ECO:0000313" key="3">
    <source>
        <dbReference type="Proteomes" id="UP000662747"/>
    </source>
</evidence>
<dbReference type="RefSeq" id="WP_206726850.1">
    <property type="nucleotide sequence ID" value="NZ_CP071090.1"/>
</dbReference>
<gene>
    <name evidence="2" type="ORF">JY651_10350</name>
</gene>
<dbReference type="PANTHER" id="PTHR42912:SF6">
    <property type="entry name" value="METHYLTRANSFERASE TYPE 11 DOMAIN-CONTAINING PROTEIN"/>
    <property type="match status" value="1"/>
</dbReference>
<name>A0ABX7P484_9BACT</name>
<dbReference type="InterPro" id="IPR050508">
    <property type="entry name" value="Methyltransf_Superfamily"/>
</dbReference>
<feature type="domain" description="Methyltransferase type 11" evidence="1">
    <location>
        <begin position="70"/>
        <end position="161"/>
    </location>
</feature>
<dbReference type="InterPro" id="IPR013216">
    <property type="entry name" value="Methyltransf_11"/>
</dbReference>
<dbReference type="SUPFAM" id="SSF53335">
    <property type="entry name" value="S-adenosyl-L-methionine-dependent methyltransferases"/>
    <property type="match status" value="1"/>
</dbReference>
<dbReference type="PANTHER" id="PTHR42912">
    <property type="entry name" value="METHYLTRANSFERASE"/>
    <property type="match status" value="1"/>
</dbReference>
<organism evidence="2 3">
    <name type="scientific">Pyxidicoccus parkwayensis</name>
    <dbReference type="NCBI Taxonomy" id="2813578"/>
    <lineage>
        <taxon>Bacteria</taxon>
        <taxon>Pseudomonadati</taxon>
        <taxon>Myxococcota</taxon>
        <taxon>Myxococcia</taxon>
        <taxon>Myxococcales</taxon>
        <taxon>Cystobacterineae</taxon>
        <taxon>Myxococcaceae</taxon>
        <taxon>Pyxidicoccus</taxon>
    </lineage>
</organism>
<keyword evidence="3" id="KW-1185">Reference proteome</keyword>
<evidence type="ECO:0000313" key="2">
    <source>
        <dbReference type="EMBL" id="QSQ25294.1"/>
    </source>
</evidence>
<dbReference type="CDD" id="cd02440">
    <property type="entry name" value="AdoMet_MTases"/>
    <property type="match status" value="1"/>
</dbReference>
<dbReference type="Pfam" id="PF08241">
    <property type="entry name" value="Methyltransf_11"/>
    <property type="match status" value="1"/>
</dbReference>
<dbReference type="InterPro" id="IPR029063">
    <property type="entry name" value="SAM-dependent_MTases_sf"/>
</dbReference>
<dbReference type="GO" id="GO:0032259">
    <property type="term" value="P:methylation"/>
    <property type="evidence" value="ECO:0007669"/>
    <property type="project" value="UniProtKB-KW"/>
</dbReference>
<dbReference type="EMBL" id="CP071090">
    <property type="protein sequence ID" value="QSQ25294.1"/>
    <property type="molecule type" value="Genomic_DNA"/>
</dbReference>
<dbReference type="GO" id="GO:0008168">
    <property type="term" value="F:methyltransferase activity"/>
    <property type="evidence" value="ECO:0007669"/>
    <property type="project" value="UniProtKB-KW"/>
</dbReference>
<keyword evidence="2" id="KW-0489">Methyltransferase</keyword>
<dbReference type="Gene3D" id="3.40.50.150">
    <property type="entry name" value="Vaccinia Virus protein VP39"/>
    <property type="match status" value="1"/>
</dbReference>
<protein>
    <submittedName>
        <fullName evidence="2">Class I SAM-dependent methyltransferase</fullName>
    </submittedName>
</protein>
<accession>A0ABX7P484</accession>